<dbReference type="InterPro" id="IPR046450">
    <property type="entry name" value="PA_dom_sf"/>
</dbReference>
<keyword evidence="2" id="KW-0325">Glycoprotein</keyword>
<evidence type="ECO:0000259" key="3">
    <source>
        <dbReference type="Pfam" id="PF02225"/>
    </source>
</evidence>
<dbReference type="PANTHER" id="PTHR22702">
    <property type="entry name" value="PROTEASE-ASSOCIATED DOMAIN-CONTAINING PROTEIN"/>
    <property type="match status" value="1"/>
</dbReference>
<dbReference type="Pfam" id="PF02225">
    <property type="entry name" value="PA"/>
    <property type="match status" value="1"/>
</dbReference>
<comment type="caution">
    <text evidence="4">The sequence shown here is derived from an EMBL/GenBank/DDBJ whole genome shotgun (WGS) entry which is preliminary data.</text>
</comment>
<name>A0A368FN56_ANCCA</name>
<dbReference type="OrthoDB" id="8118055at2759"/>
<evidence type="ECO:0000256" key="1">
    <source>
        <dbReference type="ARBA" id="ARBA00022729"/>
    </source>
</evidence>
<keyword evidence="5" id="KW-1185">Reference proteome</keyword>
<proteinExistence type="predicted"/>
<dbReference type="SUPFAM" id="SSF52025">
    <property type="entry name" value="PA domain"/>
    <property type="match status" value="1"/>
</dbReference>
<dbReference type="AlphaFoldDB" id="A0A368FN56"/>
<dbReference type="Gene3D" id="3.50.30.30">
    <property type="match status" value="1"/>
</dbReference>
<evidence type="ECO:0000313" key="4">
    <source>
        <dbReference type="EMBL" id="RCN33573.1"/>
    </source>
</evidence>
<dbReference type="InterPro" id="IPR003137">
    <property type="entry name" value="PA_domain"/>
</dbReference>
<dbReference type="PANTHER" id="PTHR22702:SF1">
    <property type="entry name" value="PROTEASE-ASSOCIATED DOMAIN-CONTAINING PROTEIN 1"/>
    <property type="match status" value="1"/>
</dbReference>
<dbReference type="Proteomes" id="UP000252519">
    <property type="component" value="Unassembled WGS sequence"/>
</dbReference>
<reference evidence="4 5" key="1">
    <citation type="submission" date="2014-10" db="EMBL/GenBank/DDBJ databases">
        <title>Draft genome of the hookworm Ancylostoma caninum.</title>
        <authorList>
            <person name="Mitreva M."/>
        </authorList>
    </citation>
    <scope>NUCLEOTIDE SEQUENCE [LARGE SCALE GENOMIC DNA]</scope>
    <source>
        <strain evidence="4 5">Baltimore</strain>
    </source>
</reference>
<sequence>MTLITQVDLSIQNPECDYMAINLQMAKCGIDFMEELLHLIPQLEKEAASGMRGGRYLQLLSVPFLGNPIFCAAPAQYGSDLKDVPVVGEAVLAEPLRACSPLINDAQIRGRIAVVERSDCMFQQKTRHAQQAGAVAVVVVGEHRSLRLFLRKKKPKVKQEINITYTKQ</sequence>
<evidence type="ECO:0000256" key="2">
    <source>
        <dbReference type="ARBA" id="ARBA00023180"/>
    </source>
</evidence>
<protein>
    <submittedName>
        <fullName evidence="4">PA domain protein</fullName>
    </submittedName>
</protein>
<organism evidence="4 5">
    <name type="scientific">Ancylostoma caninum</name>
    <name type="common">Dog hookworm</name>
    <dbReference type="NCBI Taxonomy" id="29170"/>
    <lineage>
        <taxon>Eukaryota</taxon>
        <taxon>Metazoa</taxon>
        <taxon>Ecdysozoa</taxon>
        <taxon>Nematoda</taxon>
        <taxon>Chromadorea</taxon>
        <taxon>Rhabditida</taxon>
        <taxon>Rhabditina</taxon>
        <taxon>Rhabditomorpha</taxon>
        <taxon>Strongyloidea</taxon>
        <taxon>Ancylostomatidae</taxon>
        <taxon>Ancylostomatinae</taxon>
        <taxon>Ancylostoma</taxon>
    </lineage>
</organism>
<feature type="domain" description="PA" evidence="3">
    <location>
        <begin position="88"/>
        <end position="142"/>
    </location>
</feature>
<dbReference type="STRING" id="29170.A0A368FN56"/>
<keyword evidence="1" id="KW-0732">Signal</keyword>
<dbReference type="EMBL" id="JOJR01000897">
    <property type="protein sequence ID" value="RCN33573.1"/>
    <property type="molecule type" value="Genomic_DNA"/>
</dbReference>
<evidence type="ECO:0000313" key="5">
    <source>
        <dbReference type="Proteomes" id="UP000252519"/>
    </source>
</evidence>
<gene>
    <name evidence="4" type="ORF">ANCCAN_20595</name>
</gene>
<accession>A0A368FN56</accession>